<feature type="region of interest" description="Disordered" evidence="1">
    <location>
        <begin position="322"/>
        <end position="361"/>
    </location>
</feature>
<dbReference type="InterPro" id="IPR029195">
    <property type="entry name" value="HCFC1R1"/>
</dbReference>
<dbReference type="InterPro" id="IPR031630">
    <property type="entry name" value="CCDC117"/>
</dbReference>
<dbReference type="Pfam" id="PF15226">
    <property type="entry name" value="HPIP"/>
    <property type="match status" value="1"/>
</dbReference>
<evidence type="ECO:0000256" key="1">
    <source>
        <dbReference type="SAM" id="MobiDB-lite"/>
    </source>
</evidence>
<dbReference type="PANTHER" id="PTHR36128:SF1">
    <property type="entry name" value="COILED-COIL DOMAIN-CONTAINING PROTEIN 117"/>
    <property type="match status" value="1"/>
</dbReference>
<feature type="compositionally biased region" description="Low complexity" evidence="1">
    <location>
        <begin position="337"/>
        <end position="347"/>
    </location>
</feature>
<dbReference type="RefSeq" id="XP_032803080.1">
    <property type="nucleotide sequence ID" value="XM_032947189.1"/>
</dbReference>
<proteinExistence type="predicted"/>
<dbReference type="Proteomes" id="UP001318040">
    <property type="component" value="Chromosome 5"/>
</dbReference>
<keyword evidence="2" id="KW-1185">Reference proteome</keyword>
<dbReference type="KEGG" id="pmrn:116939145"/>
<dbReference type="Pfam" id="PF15810">
    <property type="entry name" value="CCDC117"/>
    <property type="match status" value="1"/>
</dbReference>
<dbReference type="CTD" id="150275"/>
<sequence length="388" mass="42532">MPVRPPVLPPPPPPPPQAPPPPPRSGGSICCGASGLGTVMETEVSSRALAEPPTDGLLVMPRQPLLAPTSTMEFLPTQFLPSTQSPTKTRRSAFGVPEHIQPQQAQSSDGPEPQASLPAGWEGSAEHVSLQWQWPIPDAMPWVTQTAAPVSFTASHPRETHCQSGLKSGGVIRLKRRKAVEEEATRCKQALTEEMMAAKLSSLSLNNDHVYGSNGFPARRDTQERDSKYRQWEEAYRRFCELEGRLEEEEEDGEKTGVFEEGVYDMSDNPIITLSCTLKEQLRNTMTDAITQLTIDSIRRPCMELVVWHPPDTMLRETLRAIESDSRSPTPVPGPATPSSRATTSSAKLLPSVDEGEVEPSCENVLVETALNAAARPRTLLTEEDMEL</sequence>
<evidence type="ECO:0000313" key="2">
    <source>
        <dbReference type="Proteomes" id="UP001318040"/>
    </source>
</evidence>
<dbReference type="PANTHER" id="PTHR36128">
    <property type="entry name" value="COILED-COIL DOMAIN-CONTAINING PROTEIN 117"/>
    <property type="match status" value="1"/>
</dbReference>
<protein>
    <submittedName>
        <fullName evidence="3">Uncharacterized protein LOC116939145 isoform X1</fullName>
    </submittedName>
</protein>
<feature type="compositionally biased region" description="Pro residues" evidence="1">
    <location>
        <begin position="1"/>
        <end position="24"/>
    </location>
</feature>
<name>A0AAJ7SPE4_PETMA</name>
<accession>A0AAJ7SPE4</accession>
<reference evidence="3" key="1">
    <citation type="submission" date="2025-08" db="UniProtKB">
        <authorList>
            <consortium name="RefSeq"/>
        </authorList>
    </citation>
    <scope>IDENTIFICATION</scope>
    <source>
        <tissue evidence="3">Sperm</tissue>
    </source>
</reference>
<dbReference type="AlphaFoldDB" id="A0AAJ7SPE4"/>
<evidence type="ECO:0000313" key="3">
    <source>
        <dbReference type="RefSeq" id="XP_032803080.1"/>
    </source>
</evidence>
<organism evidence="2 3">
    <name type="scientific">Petromyzon marinus</name>
    <name type="common">Sea lamprey</name>
    <dbReference type="NCBI Taxonomy" id="7757"/>
    <lineage>
        <taxon>Eukaryota</taxon>
        <taxon>Metazoa</taxon>
        <taxon>Chordata</taxon>
        <taxon>Craniata</taxon>
        <taxon>Vertebrata</taxon>
        <taxon>Cyclostomata</taxon>
        <taxon>Hyperoartia</taxon>
        <taxon>Petromyzontiformes</taxon>
        <taxon>Petromyzontidae</taxon>
        <taxon>Petromyzon</taxon>
    </lineage>
</organism>
<gene>
    <name evidence="3" type="primary">LOC116939145</name>
</gene>
<feature type="region of interest" description="Disordered" evidence="1">
    <location>
        <begin position="100"/>
        <end position="122"/>
    </location>
</feature>
<feature type="region of interest" description="Disordered" evidence="1">
    <location>
        <begin position="1"/>
        <end position="49"/>
    </location>
</feature>